<dbReference type="Pfam" id="PF24829">
    <property type="entry name" value="Phage_connect_2"/>
    <property type="match status" value="1"/>
</dbReference>
<sequence length="98" mass="10686">MALIDDVRSYLRIDASDTSFDVEIQDLIGAVQAELTDVGVDPTLVGAATDPMIKKAITTYCKANFGYDTDNAEAFANSYEKLKIYLMNSSTYQVVSSS</sequence>
<reference evidence="2" key="1">
    <citation type="submission" date="2018-02" db="EMBL/GenBank/DDBJ databases">
        <authorList>
            <person name="Hausmann B."/>
        </authorList>
    </citation>
    <scope>NUCLEOTIDE SEQUENCE [LARGE SCALE GENOMIC DNA]</scope>
    <source>
        <strain evidence="2">Peat soil MAG SbF1</strain>
    </source>
</reference>
<evidence type="ECO:0000313" key="2">
    <source>
        <dbReference type="Proteomes" id="UP000238916"/>
    </source>
</evidence>
<proteinExistence type="predicted"/>
<gene>
    <name evidence="1" type="ORF">SBF1_4140005</name>
</gene>
<dbReference type="EMBL" id="OMOF01000351">
    <property type="protein sequence ID" value="SPF48420.1"/>
    <property type="molecule type" value="Genomic_DNA"/>
</dbReference>
<dbReference type="Proteomes" id="UP000238916">
    <property type="component" value="Unassembled WGS sequence"/>
</dbReference>
<name>A0A2U3L9D5_9FIRM</name>
<accession>A0A2U3L9D5</accession>
<dbReference type="AlphaFoldDB" id="A0A2U3L9D5"/>
<evidence type="ECO:0000313" key="1">
    <source>
        <dbReference type="EMBL" id="SPF48420.1"/>
    </source>
</evidence>
<organism evidence="1 2">
    <name type="scientific">Candidatus Desulfosporosinus infrequens</name>
    <dbReference type="NCBI Taxonomy" id="2043169"/>
    <lineage>
        <taxon>Bacteria</taxon>
        <taxon>Bacillati</taxon>
        <taxon>Bacillota</taxon>
        <taxon>Clostridia</taxon>
        <taxon>Eubacteriales</taxon>
        <taxon>Desulfitobacteriaceae</taxon>
        <taxon>Desulfosporosinus</taxon>
    </lineage>
</organism>
<dbReference type="InterPro" id="IPR056951">
    <property type="entry name" value="Phage_connect_2"/>
</dbReference>
<dbReference type="OrthoDB" id="2889166at2"/>
<protein>
    <submittedName>
        <fullName evidence="1">Putative phage protein (For DNA packaging)</fullName>
    </submittedName>
</protein>